<organism evidence="1 2">
    <name type="scientific">Lasiosphaeris hirsuta</name>
    <dbReference type="NCBI Taxonomy" id="260670"/>
    <lineage>
        <taxon>Eukaryota</taxon>
        <taxon>Fungi</taxon>
        <taxon>Dikarya</taxon>
        <taxon>Ascomycota</taxon>
        <taxon>Pezizomycotina</taxon>
        <taxon>Sordariomycetes</taxon>
        <taxon>Sordariomycetidae</taxon>
        <taxon>Sordariales</taxon>
        <taxon>Lasiosphaeriaceae</taxon>
        <taxon>Lasiosphaeris</taxon>
    </lineage>
</organism>
<name>A0AA40APC8_9PEZI</name>
<accession>A0AA40APC8</accession>
<dbReference type="AlphaFoldDB" id="A0AA40APC8"/>
<sequence length="185" mass="20440">MDIVILGFLTDIVFSGSKYPRLQLSSALASEQTAQMKLSAPGLAYYPTLETDIKGCQRVYGKNVLLSLGEGSALPLASDEDAITLADTLWSLFGPTGVSTTRYSLLAQRFSTDSISTNLIPTPSQLPRPRRHPTRPLHYRFNQGLLPLRRPRLRLPLALHPARLPATVQLRLAAVLQQPLVRDRV</sequence>
<keyword evidence="2" id="KW-1185">Reference proteome</keyword>
<dbReference type="EMBL" id="JAUKUA010000003">
    <property type="protein sequence ID" value="KAK0719531.1"/>
    <property type="molecule type" value="Genomic_DNA"/>
</dbReference>
<gene>
    <name evidence="1" type="ORF">B0H67DRAFT_573371</name>
</gene>
<comment type="caution">
    <text evidence="1">The sequence shown here is derived from an EMBL/GenBank/DDBJ whole genome shotgun (WGS) entry which is preliminary data.</text>
</comment>
<dbReference type="Gene3D" id="3.20.20.80">
    <property type="entry name" value="Glycosidases"/>
    <property type="match status" value="1"/>
</dbReference>
<dbReference type="Proteomes" id="UP001172102">
    <property type="component" value="Unassembled WGS sequence"/>
</dbReference>
<reference evidence="1" key="1">
    <citation type="submission" date="2023-06" db="EMBL/GenBank/DDBJ databases">
        <title>Genome-scale phylogeny and comparative genomics of the fungal order Sordariales.</title>
        <authorList>
            <consortium name="Lawrence Berkeley National Laboratory"/>
            <person name="Hensen N."/>
            <person name="Bonometti L."/>
            <person name="Westerberg I."/>
            <person name="Brannstrom I.O."/>
            <person name="Guillou S."/>
            <person name="Cros-Aarteil S."/>
            <person name="Calhoun S."/>
            <person name="Haridas S."/>
            <person name="Kuo A."/>
            <person name="Mondo S."/>
            <person name="Pangilinan J."/>
            <person name="Riley R."/>
            <person name="Labutti K."/>
            <person name="Andreopoulos B."/>
            <person name="Lipzen A."/>
            <person name="Chen C."/>
            <person name="Yanf M."/>
            <person name="Daum C."/>
            <person name="Ng V."/>
            <person name="Clum A."/>
            <person name="Steindorff A."/>
            <person name="Ohm R."/>
            <person name="Martin F."/>
            <person name="Silar P."/>
            <person name="Natvig D."/>
            <person name="Lalanne C."/>
            <person name="Gautier V."/>
            <person name="Ament-Velasquez S.L."/>
            <person name="Kruys A."/>
            <person name="Hutchinson M.I."/>
            <person name="Powell A.J."/>
            <person name="Barry K."/>
            <person name="Miller A.N."/>
            <person name="Grigoriev I.V."/>
            <person name="Debuchy R."/>
            <person name="Gladieux P."/>
            <person name="Thoren M.H."/>
            <person name="Johannesson H."/>
        </authorList>
    </citation>
    <scope>NUCLEOTIDE SEQUENCE</scope>
    <source>
        <strain evidence="1">SMH4607-1</strain>
    </source>
</reference>
<dbReference type="InterPro" id="IPR017853">
    <property type="entry name" value="GH"/>
</dbReference>
<dbReference type="SUPFAM" id="SSF51445">
    <property type="entry name" value="(Trans)glycosidases"/>
    <property type="match status" value="1"/>
</dbReference>
<protein>
    <submittedName>
        <fullName evidence="1">Uncharacterized protein</fullName>
    </submittedName>
</protein>
<evidence type="ECO:0000313" key="2">
    <source>
        <dbReference type="Proteomes" id="UP001172102"/>
    </source>
</evidence>
<proteinExistence type="predicted"/>
<evidence type="ECO:0000313" key="1">
    <source>
        <dbReference type="EMBL" id="KAK0719531.1"/>
    </source>
</evidence>